<comment type="caution">
    <text evidence="1">The sequence shown here is derived from an EMBL/GenBank/DDBJ whole genome shotgun (WGS) entry which is preliminary data.</text>
</comment>
<sequence>MIIDDAIVRKISSPAVIVLTWCNECDRYVMSKVINSPQETIAMFLSFHLKIFSINNKRGGEAIAILVGELIAVRKLFQRFMTDIPSLRL</sequence>
<protein>
    <submittedName>
        <fullName evidence="1">Uncharacterized protein</fullName>
    </submittedName>
</protein>
<dbReference type="AlphaFoldDB" id="A0A1F7G7Z9"/>
<evidence type="ECO:0000313" key="2">
    <source>
        <dbReference type="Proteomes" id="UP000178372"/>
    </source>
</evidence>
<dbReference type="Proteomes" id="UP000178372">
    <property type="component" value="Unassembled WGS sequence"/>
</dbReference>
<name>A0A1F7G7Z9_9BACT</name>
<gene>
    <name evidence="1" type="ORF">A2690_02925</name>
</gene>
<reference evidence="1 2" key="1">
    <citation type="journal article" date="2016" name="Nat. Commun.">
        <title>Thousands of microbial genomes shed light on interconnected biogeochemical processes in an aquifer system.</title>
        <authorList>
            <person name="Anantharaman K."/>
            <person name="Brown C.T."/>
            <person name="Hug L.A."/>
            <person name="Sharon I."/>
            <person name="Castelle C.J."/>
            <person name="Probst A.J."/>
            <person name="Thomas B.C."/>
            <person name="Singh A."/>
            <person name="Wilkins M.J."/>
            <person name="Karaoz U."/>
            <person name="Brodie E.L."/>
            <person name="Williams K.H."/>
            <person name="Hubbard S.S."/>
            <person name="Banfield J.F."/>
        </authorList>
    </citation>
    <scope>NUCLEOTIDE SEQUENCE [LARGE SCALE GENOMIC DNA]</scope>
</reference>
<organism evidence="1 2">
    <name type="scientific">Candidatus Roizmanbacteria bacterium RIFCSPHIGHO2_01_FULL_39_12b</name>
    <dbReference type="NCBI Taxonomy" id="1802030"/>
    <lineage>
        <taxon>Bacteria</taxon>
        <taxon>Candidatus Roizmaniibacteriota</taxon>
    </lineage>
</organism>
<evidence type="ECO:0000313" key="1">
    <source>
        <dbReference type="EMBL" id="OGK15039.1"/>
    </source>
</evidence>
<proteinExistence type="predicted"/>
<accession>A0A1F7G7Z9</accession>
<dbReference type="EMBL" id="MFZF01000036">
    <property type="protein sequence ID" value="OGK15039.1"/>
    <property type="molecule type" value="Genomic_DNA"/>
</dbReference>